<protein>
    <recommendedName>
        <fullName evidence="4">Helitron helicase-like domain-containing protein</fullName>
    </recommendedName>
</protein>
<name>A0A5C3KEY0_COPMA</name>
<feature type="signal peptide" evidence="1">
    <location>
        <begin position="1"/>
        <end position="18"/>
    </location>
</feature>
<evidence type="ECO:0008006" key="4">
    <source>
        <dbReference type="Google" id="ProtNLM"/>
    </source>
</evidence>
<dbReference type="Proteomes" id="UP000307440">
    <property type="component" value="Unassembled WGS sequence"/>
</dbReference>
<keyword evidence="1" id="KW-0732">Signal</keyword>
<accession>A0A5C3KEY0</accession>
<dbReference type="EMBL" id="ML210396">
    <property type="protein sequence ID" value="TFK18492.1"/>
    <property type="molecule type" value="Genomic_DNA"/>
</dbReference>
<evidence type="ECO:0000256" key="1">
    <source>
        <dbReference type="SAM" id="SignalP"/>
    </source>
</evidence>
<gene>
    <name evidence="2" type="ORF">FA15DRAFT_683259</name>
</gene>
<reference evidence="2 3" key="1">
    <citation type="journal article" date="2019" name="Nat. Ecol. Evol.">
        <title>Megaphylogeny resolves global patterns of mushroom evolution.</title>
        <authorList>
            <person name="Varga T."/>
            <person name="Krizsan K."/>
            <person name="Foldi C."/>
            <person name="Dima B."/>
            <person name="Sanchez-Garcia M."/>
            <person name="Sanchez-Ramirez S."/>
            <person name="Szollosi G.J."/>
            <person name="Szarkandi J.G."/>
            <person name="Papp V."/>
            <person name="Albert L."/>
            <person name="Andreopoulos W."/>
            <person name="Angelini C."/>
            <person name="Antonin V."/>
            <person name="Barry K.W."/>
            <person name="Bougher N.L."/>
            <person name="Buchanan P."/>
            <person name="Buyck B."/>
            <person name="Bense V."/>
            <person name="Catcheside P."/>
            <person name="Chovatia M."/>
            <person name="Cooper J."/>
            <person name="Damon W."/>
            <person name="Desjardin D."/>
            <person name="Finy P."/>
            <person name="Geml J."/>
            <person name="Haridas S."/>
            <person name="Hughes K."/>
            <person name="Justo A."/>
            <person name="Karasinski D."/>
            <person name="Kautmanova I."/>
            <person name="Kiss B."/>
            <person name="Kocsube S."/>
            <person name="Kotiranta H."/>
            <person name="LaButti K.M."/>
            <person name="Lechner B.E."/>
            <person name="Liimatainen K."/>
            <person name="Lipzen A."/>
            <person name="Lukacs Z."/>
            <person name="Mihaltcheva S."/>
            <person name="Morgado L.N."/>
            <person name="Niskanen T."/>
            <person name="Noordeloos M.E."/>
            <person name="Ohm R.A."/>
            <person name="Ortiz-Santana B."/>
            <person name="Ovrebo C."/>
            <person name="Racz N."/>
            <person name="Riley R."/>
            <person name="Savchenko A."/>
            <person name="Shiryaev A."/>
            <person name="Soop K."/>
            <person name="Spirin V."/>
            <person name="Szebenyi C."/>
            <person name="Tomsovsky M."/>
            <person name="Tulloss R.E."/>
            <person name="Uehling J."/>
            <person name="Grigoriev I.V."/>
            <person name="Vagvolgyi C."/>
            <person name="Papp T."/>
            <person name="Martin F.M."/>
            <person name="Miettinen O."/>
            <person name="Hibbett D.S."/>
            <person name="Nagy L.G."/>
        </authorList>
    </citation>
    <scope>NUCLEOTIDE SEQUENCE [LARGE SCALE GENOMIC DNA]</scope>
    <source>
        <strain evidence="2 3">CBS 121175</strain>
    </source>
</reference>
<dbReference type="STRING" id="230819.A0A5C3KEY0"/>
<dbReference type="AlphaFoldDB" id="A0A5C3KEY0"/>
<dbReference type="OrthoDB" id="3229882at2759"/>
<evidence type="ECO:0000313" key="3">
    <source>
        <dbReference type="Proteomes" id="UP000307440"/>
    </source>
</evidence>
<sequence length="245" mass="27439">MCSLLSLLGQLFLTHILCWDQPHKGVFSRPKAYYGTVEQQGWMTLHLHILIWIQGSLSPKEIRERLMSDDTYLEGSHIGEFLTGTKDKLRTMIPRETIDKGSSDADWSGAGYINLTLSMPIAPPQISKLYAWHHQFQLTVDDLLLKSNVHSCQDKNGRCSARFPKSIVPYTMVDPMDGHVIMKKLESSINTVTPAVTYTNRCNTDTTSLQLGTGIKATVGYVCDYLTKASLKTHQIFSTIKLGCA</sequence>
<proteinExistence type="predicted"/>
<evidence type="ECO:0000313" key="2">
    <source>
        <dbReference type="EMBL" id="TFK18492.1"/>
    </source>
</evidence>
<feature type="chain" id="PRO_5022720278" description="Helitron helicase-like domain-containing protein" evidence="1">
    <location>
        <begin position="19"/>
        <end position="245"/>
    </location>
</feature>
<keyword evidence="3" id="KW-1185">Reference proteome</keyword>
<organism evidence="2 3">
    <name type="scientific">Coprinopsis marcescibilis</name>
    <name type="common">Agaric fungus</name>
    <name type="synonym">Psathyrella marcescibilis</name>
    <dbReference type="NCBI Taxonomy" id="230819"/>
    <lineage>
        <taxon>Eukaryota</taxon>
        <taxon>Fungi</taxon>
        <taxon>Dikarya</taxon>
        <taxon>Basidiomycota</taxon>
        <taxon>Agaricomycotina</taxon>
        <taxon>Agaricomycetes</taxon>
        <taxon>Agaricomycetidae</taxon>
        <taxon>Agaricales</taxon>
        <taxon>Agaricineae</taxon>
        <taxon>Psathyrellaceae</taxon>
        <taxon>Coprinopsis</taxon>
    </lineage>
</organism>